<evidence type="ECO:0000313" key="3">
    <source>
        <dbReference type="Proteomes" id="UP000006258"/>
    </source>
</evidence>
<keyword evidence="2" id="KW-0548">Nucleotidyltransferase</keyword>
<feature type="transmembrane region" description="Helical" evidence="1">
    <location>
        <begin position="12"/>
        <end position="30"/>
    </location>
</feature>
<keyword evidence="3" id="KW-1185">Reference proteome</keyword>
<dbReference type="STRING" id="525373.HMPREF0766_10858"/>
<feature type="transmembrane region" description="Helical" evidence="1">
    <location>
        <begin position="96"/>
        <end position="114"/>
    </location>
</feature>
<keyword evidence="1" id="KW-0472">Membrane</keyword>
<dbReference type="AlphaFoldDB" id="D7VIN9"/>
<dbReference type="PANTHER" id="PTHR31303">
    <property type="entry name" value="CTP-DEPENDENT DIACYLGLYCEROL KINASE 1"/>
    <property type="match status" value="1"/>
</dbReference>
<dbReference type="PANTHER" id="PTHR31303:SF1">
    <property type="entry name" value="CTP-DEPENDENT DIACYLGLYCEROL KINASE 1"/>
    <property type="match status" value="1"/>
</dbReference>
<organism evidence="2 3">
    <name type="scientific">Sphingobacterium spiritivorum ATCC 33861</name>
    <dbReference type="NCBI Taxonomy" id="525373"/>
    <lineage>
        <taxon>Bacteria</taxon>
        <taxon>Pseudomonadati</taxon>
        <taxon>Bacteroidota</taxon>
        <taxon>Sphingobacteriia</taxon>
        <taxon>Sphingobacteriales</taxon>
        <taxon>Sphingobacteriaceae</taxon>
        <taxon>Sphingobacterium</taxon>
    </lineage>
</organism>
<dbReference type="Proteomes" id="UP000006258">
    <property type="component" value="Unassembled WGS sequence"/>
</dbReference>
<dbReference type="InterPro" id="IPR037997">
    <property type="entry name" value="Dgk1-like"/>
</dbReference>
<proteinExistence type="predicted"/>
<evidence type="ECO:0000313" key="2">
    <source>
        <dbReference type="EMBL" id="EFK59941.1"/>
    </source>
</evidence>
<name>D7VIN9_SPHSI</name>
<protein>
    <submittedName>
        <fullName evidence="2">Phosphatidate cytidylyltransferase</fullName>
        <ecNumber evidence="2">2.7.7.41</ecNumber>
    </submittedName>
</protein>
<evidence type="ECO:0000256" key="1">
    <source>
        <dbReference type="SAM" id="Phobius"/>
    </source>
</evidence>
<dbReference type="HOGENOM" id="CLU_058561_7_0_10"/>
<dbReference type="EC" id="2.7.7.41" evidence="2"/>
<sequence>MLTDMETGIVNALILSGLFLSLFAVAELLYHCCKVRAEFTRKIVHAGTGLLALLFPLMLDNHWWVLVLCTSFTILLICSVHFRLLRSIHAIDRRSVGSLAYPVAVYGCYLSYTFLNNQLIYYYLPVLILAISDPLAALSGKRWPLGAYQIRGAHKTMVGSLFFFISAYLIMLVSCLIFRYPLQGQELLVLALLSIITALTEALSREGYDNVTIPFAVSAGFYIFDTLPL</sequence>
<feature type="transmembrane region" description="Helical" evidence="1">
    <location>
        <begin position="65"/>
        <end position="84"/>
    </location>
</feature>
<accession>D7VIN9</accession>
<dbReference type="GO" id="GO:0004143">
    <property type="term" value="F:ATP-dependent diacylglycerol kinase activity"/>
    <property type="evidence" value="ECO:0007669"/>
    <property type="project" value="InterPro"/>
</dbReference>
<feature type="transmembrane region" description="Helical" evidence="1">
    <location>
        <begin position="161"/>
        <end position="181"/>
    </location>
</feature>
<gene>
    <name evidence="2" type="primary">cdsA</name>
    <name evidence="2" type="ORF">HMPREF0766_10858</name>
</gene>
<dbReference type="EMBL" id="ACHA02000002">
    <property type="protein sequence ID" value="EFK59941.1"/>
    <property type="molecule type" value="Genomic_DNA"/>
</dbReference>
<feature type="transmembrane region" description="Helical" evidence="1">
    <location>
        <begin position="120"/>
        <end position="140"/>
    </location>
</feature>
<dbReference type="GO" id="GO:0004605">
    <property type="term" value="F:phosphatidate cytidylyltransferase activity"/>
    <property type="evidence" value="ECO:0007669"/>
    <property type="project" value="UniProtKB-EC"/>
</dbReference>
<keyword evidence="1" id="KW-1133">Transmembrane helix</keyword>
<dbReference type="eggNOG" id="COG0170">
    <property type="taxonomic scope" value="Bacteria"/>
</dbReference>
<keyword evidence="1" id="KW-0812">Transmembrane</keyword>
<reference evidence="2" key="1">
    <citation type="submission" date="2010-07" db="EMBL/GenBank/DDBJ databases">
        <authorList>
            <person name="Muzny D."/>
            <person name="Qin X."/>
            <person name="Buhay C."/>
            <person name="Dugan-Rocha S."/>
            <person name="Ding Y."/>
            <person name="Chen G."/>
            <person name="Hawes A."/>
            <person name="Holder M."/>
            <person name="Jhangiani S."/>
            <person name="Johnson A."/>
            <person name="Khan Z."/>
            <person name="Li Z."/>
            <person name="Liu W."/>
            <person name="Liu X."/>
            <person name="Perez L."/>
            <person name="Shen H."/>
            <person name="Wang Q."/>
            <person name="Watt J."/>
            <person name="Xi L."/>
            <person name="Xin Y."/>
            <person name="Zhou J."/>
            <person name="Deng J."/>
            <person name="Jiang H."/>
            <person name="Liu Y."/>
            <person name="Qu J."/>
            <person name="Song X.-Z."/>
            <person name="Zhang L."/>
            <person name="Villasana D."/>
            <person name="Johnson A."/>
            <person name="Liu J."/>
            <person name="Liyanage D."/>
            <person name="Lorensuhewa L."/>
            <person name="Robinson T."/>
            <person name="Song A."/>
            <person name="Song B.-B."/>
            <person name="Dinh H."/>
            <person name="Thornton R."/>
            <person name="Coyle M."/>
            <person name="Francisco L."/>
            <person name="Jackson L."/>
            <person name="Javaid M."/>
            <person name="Korchina V."/>
            <person name="Kovar C."/>
            <person name="Mata R."/>
            <person name="Mathew T."/>
            <person name="Ngo R."/>
            <person name="Nguyen L."/>
            <person name="Nguyen N."/>
            <person name="Okwuonu G."/>
            <person name="Ongeri F."/>
            <person name="Pham C."/>
            <person name="Simmons D."/>
            <person name="Wilczek-Boney K."/>
            <person name="Hale W."/>
            <person name="Jakkamsetti A."/>
            <person name="Pham P."/>
            <person name="Ruth R."/>
            <person name="San Lucas F."/>
            <person name="Warren J."/>
            <person name="Zhang J."/>
            <person name="Zhao Z."/>
            <person name="Zhou C."/>
            <person name="Zhu D."/>
            <person name="Lee S."/>
            <person name="Bess C."/>
            <person name="Blankenburg K."/>
            <person name="Forbes L."/>
            <person name="Fu Q."/>
            <person name="Gubbala S."/>
            <person name="Hirani K."/>
            <person name="Jayaseelan J.C."/>
            <person name="Lara F."/>
            <person name="Munidasa M."/>
            <person name="Palculict T."/>
            <person name="Patil S."/>
            <person name="Pu L.-L."/>
            <person name="Saada N."/>
            <person name="Tang L."/>
            <person name="Weissenberger G."/>
            <person name="Zhu Y."/>
            <person name="Hemphill L."/>
            <person name="Shang Y."/>
            <person name="Youmans B."/>
            <person name="Ayvaz T."/>
            <person name="Ross M."/>
            <person name="Santibanez J."/>
            <person name="Aqrawi P."/>
            <person name="Gross S."/>
            <person name="Joshi V."/>
            <person name="Fowler G."/>
            <person name="Nazareth L."/>
            <person name="Reid J."/>
            <person name="Worley K."/>
            <person name="Petrosino J."/>
            <person name="Highlander S."/>
            <person name="Gibbs R."/>
        </authorList>
    </citation>
    <scope>NUCLEOTIDE SEQUENCE [LARGE SCALE GENOMIC DNA]</scope>
    <source>
        <strain evidence="2">ATCC 33861</strain>
    </source>
</reference>
<keyword evidence="2" id="KW-0808">Transferase</keyword>
<comment type="caution">
    <text evidence="2">The sequence shown here is derived from an EMBL/GenBank/DDBJ whole genome shotgun (WGS) entry which is preliminary data.</text>
</comment>